<comment type="caution">
    <text evidence="2">The sequence shown here is derived from an EMBL/GenBank/DDBJ whole genome shotgun (WGS) entry which is preliminary data.</text>
</comment>
<dbReference type="SUPFAM" id="SSF48403">
    <property type="entry name" value="Ankyrin repeat"/>
    <property type="match status" value="1"/>
</dbReference>
<name>A0AAD9NKW1_RIDPI</name>
<dbReference type="PROSITE" id="PS50088">
    <property type="entry name" value="ANK_REPEAT"/>
    <property type="match status" value="1"/>
</dbReference>
<dbReference type="PROSITE" id="PS50297">
    <property type="entry name" value="ANK_REP_REGION"/>
    <property type="match status" value="1"/>
</dbReference>
<organism evidence="2 3">
    <name type="scientific">Ridgeia piscesae</name>
    <name type="common">Tubeworm</name>
    <dbReference type="NCBI Taxonomy" id="27915"/>
    <lineage>
        <taxon>Eukaryota</taxon>
        <taxon>Metazoa</taxon>
        <taxon>Spiralia</taxon>
        <taxon>Lophotrochozoa</taxon>
        <taxon>Annelida</taxon>
        <taxon>Polychaeta</taxon>
        <taxon>Sedentaria</taxon>
        <taxon>Canalipalpata</taxon>
        <taxon>Sabellida</taxon>
        <taxon>Siboglinidae</taxon>
        <taxon>Ridgeia</taxon>
    </lineage>
</organism>
<evidence type="ECO:0000256" key="1">
    <source>
        <dbReference type="PROSITE-ProRule" id="PRU00023"/>
    </source>
</evidence>
<feature type="repeat" description="ANK" evidence="1">
    <location>
        <begin position="36"/>
        <end position="68"/>
    </location>
</feature>
<evidence type="ECO:0000313" key="2">
    <source>
        <dbReference type="EMBL" id="KAK2170904.1"/>
    </source>
</evidence>
<dbReference type="InterPro" id="IPR002110">
    <property type="entry name" value="Ankyrin_rpt"/>
</dbReference>
<dbReference type="InterPro" id="IPR036770">
    <property type="entry name" value="Ankyrin_rpt-contain_sf"/>
</dbReference>
<evidence type="ECO:0000313" key="3">
    <source>
        <dbReference type="Proteomes" id="UP001209878"/>
    </source>
</evidence>
<proteinExistence type="predicted"/>
<accession>A0AAD9NKW1</accession>
<dbReference type="Proteomes" id="UP001209878">
    <property type="component" value="Unassembled WGS sequence"/>
</dbReference>
<keyword evidence="1" id="KW-0040">ANK repeat</keyword>
<reference evidence="2" key="1">
    <citation type="journal article" date="2023" name="Mol. Biol. Evol.">
        <title>Third-Generation Sequencing Reveals the Adaptive Role of the Epigenome in Three Deep-Sea Polychaetes.</title>
        <authorList>
            <person name="Perez M."/>
            <person name="Aroh O."/>
            <person name="Sun Y."/>
            <person name="Lan Y."/>
            <person name="Juniper S.K."/>
            <person name="Young C.R."/>
            <person name="Angers B."/>
            <person name="Qian P.Y."/>
        </authorList>
    </citation>
    <scope>NUCLEOTIDE SEQUENCE</scope>
    <source>
        <strain evidence="2">R07B-5</strain>
    </source>
</reference>
<gene>
    <name evidence="2" type="ORF">NP493_1128g00032</name>
</gene>
<protein>
    <recommendedName>
        <fullName evidence="4">Ankyrin repeat-containing protein</fullName>
    </recommendedName>
</protein>
<dbReference type="AlphaFoldDB" id="A0AAD9NKW1"/>
<evidence type="ECO:0008006" key="4">
    <source>
        <dbReference type="Google" id="ProtNLM"/>
    </source>
</evidence>
<keyword evidence="3" id="KW-1185">Reference proteome</keyword>
<dbReference type="EMBL" id="JAODUO010001127">
    <property type="protein sequence ID" value="KAK2170904.1"/>
    <property type="molecule type" value="Genomic_DNA"/>
</dbReference>
<sequence length="75" mass="8573">MCELILAQQTYTNRRVRLAKSDIFYQRYSGKVRVTSNTTPIMLAAVRNNFAVMKLLVAAGATISIPHDYFCEMNR</sequence>